<dbReference type="PANTHER" id="PTHR10151:SF120">
    <property type="entry name" value="BIS(5'-ADENOSYL)-TRIPHOSPHATASE"/>
    <property type="match status" value="1"/>
</dbReference>
<dbReference type="Gene3D" id="3.40.720.10">
    <property type="entry name" value="Alkaline Phosphatase, subunit A"/>
    <property type="match status" value="1"/>
</dbReference>
<organism evidence="1 2">
    <name type="scientific">Strongylus vulgaris</name>
    <name type="common">Blood worm</name>
    <dbReference type="NCBI Taxonomy" id="40348"/>
    <lineage>
        <taxon>Eukaryota</taxon>
        <taxon>Metazoa</taxon>
        <taxon>Ecdysozoa</taxon>
        <taxon>Nematoda</taxon>
        <taxon>Chromadorea</taxon>
        <taxon>Rhabditida</taxon>
        <taxon>Rhabditina</taxon>
        <taxon>Rhabditomorpha</taxon>
        <taxon>Strongyloidea</taxon>
        <taxon>Strongylidae</taxon>
        <taxon>Strongylus</taxon>
    </lineage>
</organism>
<gene>
    <name evidence="1" type="ORF">SVUK_LOCUS15354</name>
</gene>
<dbReference type="InterPro" id="IPR017850">
    <property type="entry name" value="Alkaline_phosphatase_core_sf"/>
</dbReference>
<accession>A0A3P7JAH8</accession>
<name>A0A3P7JAH8_STRVU</name>
<proteinExistence type="predicted"/>
<dbReference type="PANTHER" id="PTHR10151">
    <property type="entry name" value="ECTONUCLEOTIDE PYROPHOSPHATASE/PHOSPHODIESTERASE"/>
    <property type="match status" value="1"/>
</dbReference>
<evidence type="ECO:0000313" key="2">
    <source>
        <dbReference type="Proteomes" id="UP000270094"/>
    </source>
</evidence>
<reference evidence="1 2" key="1">
    <citation type="submission" date="2018-11" db="EMBL/GenBank/DDBJ databases">
        <authorList>
            <consortium name="Pathogen Informatics"/>
        </authorList>
    </citation>
    <scope>NUCLEOTIDE SEQUENCE [LARGE SCALE GENOMIC DNA]</scope>
</reference>
<keyword evidence="2" id="KW-1185">Reference proteome</keyword>
<dbReference type="Pfam" id="PF01663">
    <property type="entry name" value="Phosphodiest"/>
    <property type="match status" value="1"/>
</dbReference>
<dbReference type="EMBL" id="UYYB01108334">
    <property type="protein sequence ID" value="VDM80356.1"/>
    <property type="molecule type" value="Genomic_DNA"/>
</dbReference>
<dbReference type="Proteomes" id="UP000270094">
    <property type="component" value="Unassembled WGS sequence"/>
</dbReference>
<dbReference type="AlphaFoldDB" id="A0A3P7JAH8"/>
<dbReference type="OrthoDB" id="415411at2759"/>
<evidence type="ECO:0000313" key="1">
    <source>
        <dbReference type="EMBL" id="VDM80356.1"/>
    </source>
</evidence>
<protein>
    <submittedName>
        <fullName evidence="1">Uncharacterized protein</fullName>
    </submittedName>
</protein>
<dbReference type="GO" id="GO:0016787">
    <property type="term" value="F:hydrolase activity"/>
    <property type="evidence" value="ECO:0007669"/>
    <property type="project" value="UniProtKB-ARBA"/>
</dbReference>
<sequence>MYRRLDILIVKKFRAWTDIRSLEEWKKDVDTIIELFTDAEKPVNFVAWYVAEPDHTLHHNGYYNGEYEKTLSRLDNLFGYFLSRLDDSGFADEINVILTADHGHIQVRNF</sequence>
<dbReference type="SUPFAM" id="SSF53649">
    <property type="entry name" value="Alkaline phosphatase-like"/>
    <property type="match status" value="1"/>
</dbReference>
<dbReference type="InterPro" id="IPR002591">
    <property type="entry name" value="Phosphodiest/P_Trfase"/>
</dbReference>